<dbReference type="EMBL" id="KN837483">
    <property type="protein sequence ID" value="KIJ24495.1"/>
    <property type="molecule type" value="Genomic_DNA"/>
</dbReference>
<dbReference type="HOGENOM" id="CLU_1866398_0_0_1"/>
<evidence type="ECO:0000313" key="1">
    <source>
        <dbReference type="EMBL" id="KIJ24495.1"/>
    </source>
</evidence>
<evidence type="ECO:0000313" key="2">
    <source>
        <dbReference type="Proteomes" id="UP000054279"/>
    </source>
</evidence>
<sequence length="137" mass="15620">MGPIKSPSPEPITNPTGLTALGIPPSAGTFPFSFFYPQLYQDMHHLQMLDSPSGIPFPLIEDFFKELESKPQAVQRNLEAFKDKFTEQKILFLDELKGLTMKDYTQEFSFVFGDTCFLESMVAKEIWCVEKAHHTSH</sequence>
<dbReference type="Proteomes" id="UP000054279">
    <property type="component" value="Unassembled WGS sequence"/>
</dbReference>
<proteinExistence type="predicted"/>
<gene>
    <name evidence="1" type="ORF">M422DRAFT_56390</name>
</gene>
<name>A0A0C9UH46_SPHS4</name>
<keyword evidence="2" id="KW-1185">Reference proteome</keyword>
<protein>
    <submittedName>
        <fullName evidence="1">Uncharacterized protein</fullName>
    </submittedName>
</protein>
<reference evidence="1 2" key="1">
    <citation type="submission" date="2014-06" db="EMBL/GenBank/DDBJ databases">
        <title>Evolutionary Origins and Diversification of the Mycorrhizal Mutualists.</title>
        <authorList>
            <consortium name="DOE Joint Genome Institute"/>
            <consortium name="Mycorrhizal Genomics Consortium"/>
            <person name="Kohler A."/>
            <person name="Kuo A."/>
            <person name="Nagy L.G."/>
            <person name="Floudas D."/>
            <person name="Copeland A."/>
            <person name="Barry K.W."/>
            <person name="Cichocki N."/>
            <person name="Veneault-Fourrey C."/>
            <person name="LaButti K."/>
            <person name="Lindquist E.A."/>
            <person name="Lipzen A."/>
            <person name="Lundell T."/>
            <person name="Morin E."/>
            <person name="Murat C."/>
            <person name="Riley R."/>
            <person name="Ohm R."/>
            <person name="Sun H."/>
            <person name="Tunlid A."/>
            <person name="Henrissat B."/>
            <person name="Grigoriev I.V."/>
            <person name="Hibbett D.S."/>
            <person name="Martin F."/>
        </authorList>
    </citation>
    <scope>NUCLEOTIDE SEQUENCE [LARGE SCALE GENOMIC DNA]</scope>
    <source>
        <strain evidence="1 2">SS14</strain>
    </source>
</reference>
<accession>A0A0C9UH46</accession>
<organism evidence="1 2">
    <name type="scientific">Sphaerobolus stellatus (strain SS14)</name>
    <dbReference type="NCBI Taxonomy" id="990650"/>
    <lineage>
        <taxon>Eukaryota</taxon>
        <taxon>Fungi</taxon>
        <taxon>Dikarya</taxon>
        <taxon>Basidiomycota</taxon>
        <taxon>Agaricomycotina</taxon>
        <taxon>Agaricomycetes</taxon>
        <taxon>Phallomycetidae</taxon>
        <taxon>Geastrales</taxon>
        <taxon>Sphaerobolaceae</taxon>
        <taxon>Sphaerobolus</taxon>
    </lineage>
</organism>
<dbReference type="AlphaFoldDB" id="A0A0C9UH46"/>